<keyword evidence="1" id="KW-0677">Repeat</keyword>
<dbReference type="RefSeq" id="WP_050001988.1">
    <property type="nucleotide sequence ID" value="NZ_CP008887.1"/>
</dbReference>
<name>A0A097QRA8_9EURY</name>
<keyword evidence="6" id="KW-1185">Reference proteome</keyword>
<evidence type="ECO:0000256" key="4">
    <source>
        <dbReference type="SAM" id="Coils"/>
    </source>
</evidence>
<dbReference type="GeneID" id="25151980"/>
<sequence length="341" mass="39767">MSDIRAEWEKALAEKDCEKLLELFDDYIDIIEDEETLRQELKKLGEVAVECDDPYDLLHEIGHVYAHLDDAEAGIELYKKVAERKKDDPEEYATALYYLADAYEHFGMPDKAIETYEKLLKLEEEVLKNEREIALTLANLAVNYDELGETEKAIELMERAREIFEKLNDEKNHMISLIDLAHFHYELGNYDTAEALIREVLRNPRDDEIEINAKLVEAEIHAGREDYDKAFKALREALLKAINVNDDVFGLVFDTLIDFIEGLFNEEEYEVIARNMEGFAELFEDDTAYFFRAIAELARWRAGEEGAKERFDELYSKVENEELRSILDEWKRPKLSLSLGL</sequence>
<gene>
    <name evidence="5" type="ORF">TEU_00860</name>
</gene>
<evidence type="ECO:0000256" key="3">
    <source>
        <dbReference type="PROSITE-ProRule" id="PRU00339"/>
    </source>
</evidence>
<dbReference type="InterPro" id="IPR011990">
    <property type="entry name" value="TPR-like_helical_dom_sf"/>
</dbReference>
<dbReference type="PROSITE" id="PS50005">
    <property type="entry name" value="TPR"/>
    <property type="match status" value="1"/>
</dbReference>
<dbReference type="Proteomes" id="UP000029980">
    <property type="component" value="Chromosome"/>
</dbReference>
<dbReference type="SUPFAM" id="SSF48452">
    <property type="entry name" value="TPR-like"/>
    <property type="match status" value="1"/>
</dbReference>
<dbReference type="Pfam" id="PF13181">
    <property type="entry name" value="TPR_8"/>
    <property type="match status" value="1"/>
</dbReference>
<evidence type="ECO:0000313" key="6">
    <source>
        <dbReference type="Proteomes" id="UP000029980"/>
    </source>
</evidence>
<dbReference type="Pfam" id="PF13374">
    <property type="entry name" value="TPR_10"/>
    <property type="match status" value="1"/>
</dbReference>
<evidence type="ECO:0000256" key="2">
    <source>
        <dbReference type="ARBA" id="ARBA00022803"/>
    </source>
</evidence>
<feature type="coiled-coil region" evidence="4">
    <location>
        <begin position="113"/>
        <end position="170"/>
    </location>
</feature>
<protein>
    <submittedName>
        <fullName evidence="5">Uncharacterized protein</fullName>
    </submittedName>
</protein>
<dbReference type="EMBL" id="CP008887">
    <property type="protein sequence ID" value="AIU69003.1"/>
    <property type="molecule type" value="Genomic_DNA"/>
</dbReference>
<dbReference type="KEGG" id="teu:TEU_00860"/>
<evidence type="ECO:0000256" key="1">
    <source>
        <dbReference type="ARBA" id="ARBA00022737"/>
    </source>
</evidence>
<accession>A0A097QRA8</accession>
<dbReference type="Gene3D" id="1.25.40.10">
    <property type="entry name" value="Tetratricopeptide repeat domain"/>
    <property type="match status" value="2"/>
</dbReference>
<dbReference type="AlphaFoldDB" id="A0A097QRA8"/>
<reference evidence="5 6" key="1">
    <citation type="journal article" date="2015" name="Int. J. Syst. Evol. Microbiol.">
        <title>Thermococcus eurythermalis sp. nov., a conditional piezophilic hyperthermophilic archaeon with a wide temperature range isolated from an oil-immersed chimney in the Guaymas Basin.</title>
        <authorList>
            <person name="Zhao W."/>
            <person name="Zeng X."/>
            <person name="Xiao X."/>
        </authorList>
    </citation>
    <scope>NUCLEOTIDE SEQUENCE [LARGE SCALE GENOMIC DNA]</scope>
    <source>
        <strain evidence="5 6">A501</strain>
    </source>
</reference>
<organism evidence="5 6">
    <name type="scientific">Thermococcus eurythermalis</name>
    <dbReference type="NCBI Taxonomy" id="1505907"/>
    <lineage>
        <taxon>Archaea</taxon>
        <taxon>Methanobacteriati</taxon>
        <taxon>Methanobacteriota</taxon>
        <taxon>Thermococci</taxon>
        <taxon>Thermococcales</taxon>
        <taxon>Thermococcaceae</taxon>
        <taxon>Thermococcus</taxon>
    </lineage>
</organism>
<proteinExistence type="predicted"/>
<keyword evidence="2 3" id="KW-0802">TPR repeat</keyword>
<dbReference type="HOGENOM" id="CLU_817899_0_0_2"/>
<dbReference type="OrthoDB" id="85636at2157"/>
<feature type="repeat" description="TPR" evidence="3">
    <location>
        <begin position="93"/>
        <end position="126"/>
    </location>
</feature>
<dbReference type="InterPro" id="IPR019734">
    <property type="entry name" value="TPR_rpt"/>
</dbReference>
<dbReference type="PANTHER" id="PTHR45641:SF19">
    <property type="entry name" value="NEPHROCYSTIN-3"/>
    <property type="match status" value="1"/>
</dbReference>
<dbReference type="Pfam" id="PF13424">
    <property type="entry name" value="TPR_12"/>
    <property type="match status" value="1"/>
</dbReference>
<keyword evidence="4" id="KW-0175">Coiled coil</keyword>
<dbReference type="PANTHER" id="PTHR45641">
    <property type="entry name" value="TETRATRICOPEPTIDE REPEAT PROTEIN (AFU_ORTHOLOGUE AFUA_6G03870)"/>
    <property type="match status" value="1"/>
</dbReference>
<dbReference type="STRING" id="1505907.TEU_00860"/>
<dbReference type="SMART" id="SM00028">
    <property type="entry name" value="TPR"/>
    <property type="match status" value="5"/>
</dbReference>
<evidence type="ECO:0000313" key="5">
    <source>
        <dbReference type="EMBL" id="AIU69003.1"/>
    </source>
</evidence>